<dbReference type="InterPro" id="IPR015258">
    <property type="entry name" value="Vitellinogen_b-sht_shell"/>
</dbReference>
<evidence type="ECO:0000256" key="4">
    <source>
        <dbReference type="ARBA" id="ARBA00023157"/>
    </source>
</evidence>
<keyword evidence="4 6" id="KW-1015">Disulfide bond</keyword>
<feature type="domain" description="VWFD" evidence="9">
    <location>
        <begin position="1357"/>
        <end position="1533"/>
    </location>
</feature>
<evidence type="ECO:0000259" key="8">
    <source>
        <dbReference type="PROSITE" id="PS51211"/>
    </source>
</evidence>
<dbReference type="GeneID" id="109047596"/>
<dbReference type="SMART" id="SM00216">
    <property type="entry name" value="VWD"/>
    <property type="match status" value="1"/>
</dbReference>
<feature type="chain" id="PRO_5040458913" evidence="7">
    <location>
        <begin position="16"/>
        <end position="1624"/>
    </location>
</feature>
<feature type="disulfide bond" evidence="6">
    <location>
        <begin position="203"/>
        <end position="206"/>
    </location>
</feature>
<proteinExistence type="predicted"/>
<evidence type="ECO:0000256" key="7">
    <source>
        <dbReference type="SAM" id="SignalP"/>
    </source>
</evidence>
<dbReference type="PROSITE" id="PS51211">
    <property type="entry name" value="VITELLOGENIN"/>
    <property type="match status" value="1"/>
</dbReference>
<evidence type="ECO:0000259" key="9">
    <source>
        <dbReference type="PROSITE" id="PS51233"/>
    </source>
</evidence>
<evidence type="ECO:0000313" key="10">
    <source>
        <dbReference type="RefSeq" id="XP_042567867.1"/>
    </source>
</evidence>
<name>A0A9Q9VMQ8_CYPCA</name>
<evidence type="ECO:0000256" key="6">
    <source>
        <dbReference type="PROSITE-ProRule" id="PRU00557"/>
    </source>
</evidence>
<comment type="caution">
    <text evidence="6">Lacks conserved residue(s) required for the propagation of feature annotation.</text>
</comment>
<dbReference type="Pfam" id="PF09175">
    <property type="entry name" value="Vit_b-sht_shell"/>
    <property type="match status" value="2"/>
</dbReference>
<dbReference type="FunFam" id="2.20.80.10:FF:000001">
    <property type="entry name" value="Vitellogenin 7"/>
    <property type="match status" value="1"/>
</dbReference>
<dbReference type="SMART" id="SM01170">
    <property type="entry name" value="DUF1944"/>
    <property type="match status" value="1"/>
</dbReference>
<dbReference type="FunFam" id="2.30.230.10:FF:000002">
    <property type="entry name" value="Vitellogenin 7"/>
    <property type="match status" value="1"/>
</dbReference>
<reference evidence="10" key="1">
    <citation type="submission" date="2025-08" db="UniProtKB">
        <authorList>
            <consortium name="RefSeq"/>
        </authorList>
    </citation>
    <scope>IDENTIFICATION</scope>
    <source>
        <tissue evidence="10">Muscle</tissue>
    </source>
</reference>
<evidence type="ECO:0000256" key="2">
    <source>
        <dbReference type="ARBA" id="ARBA00022729"/>
    </source>
</evidence>
<dbReference type="Pfam" id="PF01347">
    <property type="entry name" value="Vitellogenin_N"/>
    <property type="match status" value="1"/>
</dbReference>
<dbReference type="OrthoDB" id="5956066at2759"/>
<keyword evidence="1" id="KW-0597">Phosphoprotein</keyword>
<dbReference type="InterPro" id="IPR001846">
    <property type="entry name" value="VWF_type-D"/>
</dbReference>
<sequence>MRTVVMALTIALVASQHVNLVPELAGTQTYVYKYEALLFSGLHQEGLARAGIKIDSKVSIRAVTENTFLLKLLNPQLFEYSGIWPTDAFVATKLSSEVAAQLQIPIKFEYTNGVVGKVFAPSVVPTTIINLHRGILNIFQLNLKKTQNIYEVQEDGVQGICETQYLISEDEGSNHTTITKSRDLTLCNERIIKDVGLTYTEKCTECQKRVKSLSGAATYSYIMKPTPTGVMITEATVQEIHQFTTLYENHDATQMETRQTLAFLEIMASPIIPISAEYLARGALQYEFSIETLWSPIQLMRISNPQAQVVDALNHLATKKLEEVHEDVPLKFIQLIQLMRFASLDAIEGIWSQFKTRPNFRKWILDAVPAVGTLAALKFVKKTFLAGELSFPEFTEVLLATVHMVTANLDTIKMYSGLALSHKVQETPVLRKVAMLGYGTMIARYCSGSLECPVELLKPFHEIVIEATAKADTSEMTLILKVLGNAGHPASIKYITKFLPVFGNQILLFPMRVQVGAVLALKVIAKKEPKLVQNVVLQIFVNKDLHPELRMVSWIVLFETKPNMGLVITLARALQKEPNLQVASLVYSHMKALTRSTHPEFSLIAAASRVAIKILSPKLDKLSFRYSKAFLLDGYEVPLMVGAAGSAFFINDAATILPRAVVTKARAYLAGAAADILEVGVRTDGIQEALLKSPFVHEDRLPRMKQVLKALKTFKALPNKQPLGSIYVKVLGQEIAFANVDKAVLEQAMQLTTGGSIPELAGEALKAMQNGTAFQYAKPLLVAEVRHIFPSVAGVPMEFSLYAAAVAAGNLKVQAIITPPLTETISVSHLMKTDVKLTAEVSPSITLQTFAVMGLNTGFIQAASMAKGKIHTFLPLKVEAKFDITKANFKIKAFPIVLPVHALTARFETLAAAGNIKAVNAERITPIVPETVVLKHSQEAYTSMITPGDLSSETIKTVMSPAEEPELRTSVPVHKTLCSVVPHIGVDVCMEVMSCDATFIKNTTIYNMIGQHGVHINIVRADGPAVEGLELEVQLGPRAAKKLLKEISFADTKTPKVKAVLQKLRKVLEGEKMNKNSSFFSHNKLFYSQSTSSHSFSSSSSVRSSKSHLSKDLSSGQSSQSFKPIQSRFLGDSVPPVVAIIARVVRVDRKLLGYQLTAYLDMPTSRVQIIVVSIAVKNNWKMCADGVLLSKHNVGARIAWGAECQQYAITINAVTGHQGPSPMAYLKVKCEKVPTIITNYAKRFGYSSSQLFHFINANILTHFSFPFLFKVAEYISNAAQMTGLAISNEKNIERQIELIILVPTERTLDIIIKTPTMTLSVLNLVLPIALPFEAIQAYPESDVTNIIQNLYIETSSAKCSKVRNTLTTFNHKKHNYEIPLSCYQVLVQDCTSEHKFIVLIKKDDVFEHEDLNIKVADIDVDIYHQKSAVKVKMNGIEIPTNNISYQHPTGTIRIEQKGQGIALYAPGHGLQEVYYTSDQWMVYVVDWMKGQTCGLCGKADGEIRQEYTTPSGDLTKSSVSFAHSWVLPVESCRDASQCHMKLESEKLEKQVILNGQESKCYSVEPVLRCLPGCVPIRTTPVTIGYHCMSTDTNLNMFDGIYEKSVDLRETTDAHVACRCTEQCA</sequence>
<gene>
    <name evidence="10" type="primary">vtg8</name>
</gene>
<dbReference type="PROSITE" id="PS51233">
    <property type="entry name" value="VWFD"/>
    <property type="match status" value="1"/>
</dbReference>
<dbReference type="CTD" id="560066"/>
<dbReference type="InterPro" id="IPR050733">
    <property type="entry name" value="Vitellogenin/Apolipophorin"/>
</dbReference>
<dbReference type="InterPro" id="IPR015255">
    <property type="entry name" value="Vitellinogen_open_b-sht"/>
</dbReference>
<dbReference type="FunFam" id="1.25.10.20:FF:000002">
    <property type="entry name" value="Vitellogenin 7"/>
    <property type="match status" value="1"/>
</dbReference>
<dbReference type="GO" id="GO:0005319">
    <property type="term" value="F:lipid transporter activity"/>
    <property type="evidence" value="ECO:0007669"/>
    <property type="project" value="InterPro"/>
</dbReference>
<dbReference type="RefSeq" id="XP_042567867.1">
    <property type="nucleotide sequence ID" value="XM_042711933.1"/>
</dbReference>
<protein>
    <submittedName>
        <fullName evidence="10">Vitellogenin isoform X1</fullName>
    </submittedName>
</protein>
<dbReference type="KEGG" id="ccar:109047596"/>
<keyword evidence="2 7" id="KW-0732">Signal</keyword>
<dbReference type="PANTHER" id="PTHR23345:SF9">
    <property type="entry name" value="VITELLOGENIN-RELATED"/>
    <property type="match status" value="1"/>
</dbReference>
<dbReference type="SMART" id="SM00638">
    <property type="entry name" value="LPD_N"/>
    <property type="match status" value="1"/>
</dbReference>
<evidence type="ECO:0000256" key="3">
    <source>
        <dbReference type="ARBA" id="ARBA00022761"/>
    </source>
</evidence>
<keyword evidence="3" id="KW-0758">Storage protein</keyword>
<organism evidence="10">
    <name type="scientific">Cyprinus carpio</name>
    <name type="common">Common carp</name>
    <dbReference type="NCBI Taxonomy" id="7962"/>
    <lineage>
        <taxon>Eukaryota</taxon>
        <taxon>Metazoa</taxon>
        <taxon>Chordata</taxon>
        <taxon>Craniata</taxon>
        <taxon>Vertebrata</taxon>
        <taxon>Euteleostomi</taxon>
        <taxon>Actinopterygii</taxon>
        <taxon>Neopterygii</taxon>
        <taxon>Teleostei</taxon>
        <taxon>Ostariophysi</taxon>
        <taxon>Cypriniformes</taxon>
        <taxon>Cyprinidae</taxon>
        <taxon>Cyprininae</taxon>
        <taxon>Cyprinus</taxon>
    </lineage>
</organism>
<feature type="domain" description="Vitellogenin" evidence="8">
    <location>
        <begin position="24"/>
        <end position="661"/>
    </location>
</feature>
<feature type="signal peptide" evidence="7">
    <location>
        <begin position="1"/>
        <end position="15"/>
    </location>
</feature>
<dbReference type="SMR" id="A0A9Q9VMQ8"/>
<dbReference type="Pfam" id="PF09172">
    <property type="entry name" value="Vit_open_b-sht"/>
    <property type="match status" value="1"/>
</dbReference>
<dbReference type="PANTHER" id="PTHR23345">
    <property type="entry name" value="VITELLOGENIN-RELATED"/>
    <property type="match status" value="1"/>
</dbReference>
<dbReference type="Proteomes" id="UP001155660">
    <property type="component" value="Chromosome A22"/>
</dbReference>
<dbReference type="SMART" id="SM01169">
    <property type="entry name" value="DUF1943"/>
    <property type="match status" value="1"/>
</dbReference>
<dbReference type="Pfam" id="PF00094">
    <property type="entry name" value="VWD"/>
    <property type="match status" value="1"/>
</dbReference>
<dbReference type="GO" id="GO:0045735">
    <property type="term" value="F:nutrient reservoir activity"/>
    <property type="evidence" value="ECO:0007669"/>
    <property type="project" value="UniProtKB-KW"/>
</dbReference>
<evidence type="ECO:0000256" key="1">
    <source>
        <dbReference type="ARBA" id="ARBA00022553"/>
    </source>
</evidence>
<feature type="disulfide bond" evidence="6">
    <location>
        <begin position="161"/>
        <end position="187"/>
    </location>
</feature>
<dbReference type="GO" id="GO:0032355">
    <property type="term" value="P:response to estradiol"/>
    <property type="evidence" value="ECO:0007669"/>
    <property type="project" value="TreeGrafter"/>
</dbReference>
<keyword evidence="5" id="KW-0325">Glycoprotein</keyword>
<dbReference type="InterPro" id="IPR001747">
    <property type="entry name" value="Vitellogenin_N"/>
</dbReference>
<accession>A0A9Q9VMQ8</accession>
<dbReference type="GO" id="GO:0071391">
    <property type="term" value="P:cellular response to estrogen stimulus"/>
    <property type="evidence" value="ECO:0007669"/>
    <property type="project" value="TreeGrafter"/>
</dbReference>
<evidence type="ECO:0000256" key="5">
    <source>
        <dbReference type="ARBA" id="ARBA00023180"/>
    </source>
</evidence>